<dbReference type="EMBL" id="LOBU02000012">
    <property type="protein sequence ID" value="OKA08271.1"/>
    <property type="molecule type" value="Genomic_DNA"/>
</dbReference>
<name>A0A154MU33_9PSEU</name>
<dbReference type="EMBL" id="LQCI01000003">
    <property type="protein sequence ID" value="KZB87433.1"/>
    <property type="molecule type" value="Genomic_DNA"/>
</dbReference>
<dbReference type="InterPro" id="IPR011010">
    <property type="entry name" value="DNA_brk_join_enz"/>
</dbReference>
<dbReference type="Proteomes" id="UP000076321">
    <property type="component" value="Unassembled WGS sequence"/>
</dbReference>
<dbReference type="Gene3D" id="1.10.443.10">
    <property type="entry name" value="Intergrase catalytic core"/>
    <property type="match status" value="1"/>
</dbReference>
<evidence type="ECO:0000313" key="3">
    <source>
        <dbReference type="EMBL" id="KZB87433.1"/>
    </source>
</evidence>
<dbReference type="OrthoDB" id="3773913at2"/>
<gene>
    <name evidence="4" type="ORF">ATP06_0213370</name>
    <name evidence="3" type="ORF">AVL48_22595</name>
</gene>
<evidence type="ECO:0000313" key="6">
    <source>
        <dbReference type="Proteomes" id="UP000186883"/>
    </source>
</evidence>
<dbReference type="SUPFAM" id="SSF56349">
    <property type="entry name" value="DNA breaking-rejoining enzymes"/>
    <property type="match status" value="1"/>
</dbReference>
<dbReference type="GO" id="GO:0006310">
    <property type="term" value="P:DNA recombination"/>
    <property type="evidence" value="ECO:0007669"/>
    <property type="project" value="UniProtKB-KW"/>
</dbReference>
<dbReference type="GO" id="GO:0003677">
    <property type="term" value="F:DNA binding"/>
    <property type="evidence" value="ECO:0007669"/>
    <property type="project" value="InterPro"/>
</dbReference>
<dbReference type="PANTHER" id="PTHR30349:SF64">
    <property type="entry name" value="PROPHAGE INTEGRASE INTD-RELATED"/>
    <property type="match status" value="1"/>
</dbReference>
<proteinExistence type="predicted"/>
<dbReference type="PANTHER" id="PTHR30349">
    <property type="entry name" value="PHAGE INTEGRASE-RELATED"/>
    <property type="match status" value="1"/>
</dbReference>
<comment type="caution">
    <text evidence="3">The sequence shown here is derived from an EMBL/GenBank/DDBJ whole genome shotgun (WGS) entry which is preliminary data.</text>
</comment>
<sequence>MKPTRQVRLWEIKTMPPDKKTGKKRRRPYGVRWITAGKEHSEWFATKALAKAELFKLQQAMNRGEAFDIETGLPESIYRAERSPTLLRVAREYLEQVWPDMSPRSRDRLVDGLAVAVQGFLVDDPSAEPALVRCALTTFVLPPEVSKVEPSDEIRDVAAWLEGHSRKVGDLASEDGILELGRALRRKLDGRQAATRTVDTRKSAVLPALDFAERRGYLGGNPLAGVKLVHFGSEREVDPGVVVNPVQARELLTAVTYVRPRGGNRSWSPFFATLYYAALRPGEARFLADVHCKLPESGWGELVLPSSLGSSAARYSDDGQTYQVRSLKHRPEEHRRTVPIPPVLVRILSEHIDREGLAADGRLFRTSEGGPISQSSYSDIWRLVRPLALLPGEVASPLAARPYDLRHAAVSSWIAAGVSLPDVAKRAGHTVDMLTKIYAKFVHGTRDAANRRIEGFLDDGGV</sequence>
<feature type="domain" description="Tyr recombinase" evidence="2">
    <location>
        <begin position="237"/>
        <end position="452"/>
    </location>
</feature>
<dbReference type="InterPro" id="IPR002104">
    <property type="entry name" value="Integrase_catalytic"/>
</dbReference>
<evidence type="ECO:0000313" key="5">
    <source>
        <dbReference type="Proteomes" id="UP000076321"/>
    </source>
</evidence>
<dbReference type="GO" id="GO:0015074">
    <property type="term" value="P:DNA integration"/>
    <property type="evidence" value="ECO:0007669"/>
    <property type="project" value="InterPro"/>
</dbReference>
<dbReference type="Proteomes" id="UP000186883">
    <property type="component" value="Unassembled WGS sequence"/>
</dbReference>
<dbReference type="RefSeq" id="WP_061984872.1">
    <property type="nucleotide sequence ID" value="NZ_FOPQ01000034.1"/>
</dbReference>
<evidence type="ECO:0000256" key="1">
    <source>
        <dbReference type="ARBA" id="ARBA00023172"/>
    </source>
</evidence>
<keyword evidence="1" id="KW-0233">DNA recombination</keyword>
<dbReference type="InterPro" id="IPR013762">
    <property type="entry name" value="Integrase-like_cat_sf"/>
</dbReference>
<protein>
    <submittedName>
        <fullName evidence="3">Integrase</fullName>
    </submittedName>
</protein>
<dbReference type="PROSITE" id="PS51898">
    <property type="entry name" value="TYR_RECOMBINASE"/>
    <property type="match status" value="1"/>
</dbReference>
<keyword evidence="6" id="KW-1185">Reference proteome</keyword>
<dbReference type="AlphaFoldDB" id="A0A154MU33"/>
<reference evidence="4 6" key="2">
    <citation type="submission" date="2016-11" db="EMBL/GenBank/DDBJ databases">
        <title>Genome sequencing of Amycolatopsis regifaucium.</title>
        <authorList>
            <person name="Mayilraj S."/>
            <person name="Kaur N."/>
        </authorList>
    </citation>
    <scope>NUCLEOTIDE SEQUENCE [LARGE SCALE GENOMIC DNA]</scope>
    <source>
        <strain evidence="4 6">GY080</strain>
    </source>
</reference>
<reference evidence="3 5" key="1">
    <citation type="submission" date="2015-12" db="EMBL/GenBank/DDBJ databases">
        <title>Amycolatopsis regifaucium genome sequencing and assembly.</title>
        <authorList>
            <person name="Mayilraj S."/>
        </authorList>
    </citation>
    <scope>NUCLEOTIDE SEQUENCE [LARGE SCALE GENOMIC DNA]</scope>
    <source>
        <strain evidence="3 5">GY080</strain>
    </source>
</reference>
<evidence type="ECO:0000259" key="2">
    <source>
        <dbReference type="PROSITE" id="PS51898"/>
    </source>
</evidence>
<evidence type="ECO:0000313" key="4">
    <source>
        <dbReference type="EMBL" id="OKA08271.1"/>
    </source>
</evidence>
<accession>A0A154MU33</accession>
<organism evidence="3 5">
    <name type="scientific">Amycolatopsis regifaucium</name>
    <dbReference type="NCBI Taxonomy" id="546365"/>
    <lineage>
        <taxon>Bacteria</taxon>
        <taxon>Bacillati</taxon>
        <taxon>Actinomycetota</taxon>
        <taxon>Actinomycetes</taxon>
        <taxon>Pseudonocardiales</taxon>
        <taxon>Pseudonocardiaceae</taxon>
        <taxon>Amycolatopsis</taxon>
    </lineage>
</organism>
<dbReference type="InterPro" id="IPR050090">
    <property type="entry name" value="Tyrosine_recombinase_XerCD"/>
</dbReference>